<accession>D7G7G1</accession>
<feature type="compositionally biased region" description="Low complexity" evidence="1">
    <location>
        <begin position="59"/>
        <end position="72"/>
    </location>
</feature>
<dbReference type="OrthoDB" id="10338040at2759"/>
<dbReference type="InParanoid" id="D7G7G1"/>
<dbReference type="Proteomes" id="UP000002630">
    <property type="component" value="Linkage Group LG15"/>
</dbReference>
<feature type="region of interest" description="Disordered" evidence="1">
    <location>
        <begin position="55"/>
        <end position="104"/>
    </location>
</feature>
<feature type="compositionally biased region" description="Basic residues" evidence="1">
    <location>
        <begin position="81"/>
        <end position="93"/>
    </location>
</feature>
<sequence length="806" mass="85821">MSALAVAAIAAKPARGFLAPVAPGRGGEAAGSVSSNRPVAASAIQRLSRSCDAGGGGVVATATSSRSGSRRSNGLTMMMMAKKKAGRRKKGAKKAAAGKATAGQGGVAVAEPAAAASAAAAAAAAAAVEENAKMSAAGTTIKNRAGGEQPVAMPPPTTAARKATTLDAAAASVDTGGSSPKASGGAQAAAAGGATKGFGAPAAPQPRPVQKGLNKGPVPMKAQQGGGTAQGKAQSSSPPPKQTGFDALATGVPIGGQTDHQKTLTDVEFSEPESEPDTVRLNKGAGKRQVNGAEMSPADMLQYLRDNNLTIDLETMNPVEIPKQTDAKMEAFFPYPPANVLAKYSLGAQPKPSQFAAAVIALLPEDEPWNGAKIRPLPELKDFLLANRRHGGKRGMNVISAMMLKAMSEGDLDRAKYLKGAAICMTKAEDTITGPFRQAVMFAENRLAPCMGSTVCEEYAGEDAADAAATWVVLKACVAEWELRLRETRGEEIGLHDIFRTIPNPTMGLDEERTAAITGSVQAMGLSFSNNEKLMKGLPAVLRFMDGALGLNTTTDVRRFALKEFCPKEGMAPEDLRLRVRSLITGLDQLPSKSYHQLQVAVADVYECLAEGTEDEFCLYLNNWEESTTQGDENLSFQPYRLDTGEVWRNRLREIVTTPVPVRENKDDYEVLFKEILPKSLWNFAASDDTDNFELPFVYLKKGWWDSLDFLDPDRVAEMRARKAEEEALVMEDPSLRVEEEGDGEMDDIFTDFMKEQELEMSNFEFTEEDFADDGNYDDIRDGPGPGMEEVDLGFEGGPGVVDFGL</sequence>
<feature type="region of interest" description="Disordered" evidence="1">
    <location>
        <begin position="170"/>
        <end position="289"/>
    </location>
</feature>
<dbReference type="EMBL" id="FN649064">
    <property type="protein sequence ID" value="CBJ27703.1"/>
    <property type="molecule type" value="Genomic_DNA"/>
</dbReference>
<evidence type="ECO:0000313" key="2">
    <source>
        <dbReference type="EMBL" id="CBJ27703.1"/>
    </source>
</evidence>
<name>D7G7G1_ECTSI</name>
<dbReference type="EMBL" id="FN649740">
    <property type="protein sequence ID" value="CBJ27703.1"/>
    <property type="molecule type" value="Genomic_DNA"/>
</dbReference>
<keyword evidence="3" id="KW-1185">Reference proteome</keyword>
<dbReference type="AlphaFoldDB" id="D7G7G1"/>
<dbReference type="eggNOG" id="ENOG502SA5W">
    <property type="taxonomic scope" value="Eukaryota"/>
</dbReference>
<organism evidence="2 3">
    <name type="scientific">Ectocarpus siliculosus</name>
    <name type="common">Brown alga</name>
    <name type="synonym">Conferva siliculosa</name>
    <dbReference type="NCBI Taxonomy" id="2880"/>
    <lineage>
        <taxon>Eukaryota</taxon>
        <taxon>Sar</taxon>
        <taxon>Stramenopiles</taxon>
        <taxon>Ochrophyta</taxon>
        <taxon>PX clade</taxon>
        <taxon>Phaeophyceae</taxon>
        <taxon>Ectocarpales</taxon>
        <taxon>Ectocarpaceae</taxon>
        <taxon>Ectocarpus</taxon>
    </lineage>
</organism>
<evidence type="ECO:0000256" key="1">
    <source>
        <dbReference type="SAM" id="MobiDB-lite"/>
    </source>
</evidence>
<gene>
    <name evidence="2" type="ORF">Esi_0083_0025</name>
</gene>
<feature type="compositionally biased region" description="Low complexity" evidence="1">
    <location>
        <begin position="94"/>
        <end position="104"/>
    </location>
</feature>
<protein>
    <submittedName>
        <fullName evidence="2">Uncharacterized protein</fullName>
    </submittedName>
</protein>
<proteinExistence type="predicted"/>
<evidence type="ECO:0000313" key="3">
    <source>
        <dbReference type="Proteomes" id="UP000002630"/>
    </source>
</evidence>
<feature type="compositionally biased region" description="Low complexity" evidence="1">
    <location>
        <begin position="170"/>
        <end position="202"/>
    </location>
</feature>
<reference evidence="2 3" key="1">
    <citation type="journal article" date="2010" name="Nature">
        <title>The Ectocarpus genome and the independent evolution of multicellularity in brown algae.</title>
        <authorList>
            <person name="Cock J.M."/>
            <person name="Sterck L."/>
            <person name="Rouze P."/>
            <person name="Scornet D."/>
            <person name="Allen A.E."/>
            <person name="Amoutzias G."/>
            <person name="Anthouard V."/>
            <person name="Artiguenave F."/>
            <person name="Aury J.M."/>
            <person name="Badger J.H."/>
            <person name="Beszteri B."/>
            <person name="Billiau K."/>
            <person name="Bonnet E."/>
            <person name="Bothwell J.H."/>
            <person name="Bowler C."/>
            <person name="Boyen C."/>
            <person name="Brownlee C."/>
            <person name="Carrano C.J."/>
            <person name="Charrier B."/>
            <person name="Cho G.Y."/>
            <person name="Coelho S.M."/>
            <person name="Collen J."/>
            <person name="Corre E."/>
            <person name="Da Silva C."/>
            <person name="Delage L."/>
            <person name="Delaroque N."/>
            <person name="Dittami S.M."/>
            <person name="Doulbeau S."/>
            <person name="Elias M."/>
            <person name="Farnham G."/>
            <person name="Gachon C.M."/>
            <person name="Gschloessl B."/>
            <person name="Heesch S."/>
            <person name="Jabbari K."/>
            <person name="Jubin C."/>
            <person name="Kawai H."/>
            <person name="Kimura K."/>
            <person name="Kloareg B."/>
            <person name="Kupper F.C."/>
            <person name="Lang D."/>
            <person name="Le Bail A."/>
            <person name="Leblanc C."/>
            <person name="Lerouge P."/>
            <person name="Lohr M."/>
            <person name="Lopez P.J."/>
            <person name="Martens C."/>
            <person name="Maumus F."/>
            <person name="Michel G."/>
            <person name="Miranda-Saavedra D."/>
            <person name="Morales J."/>
            <person name="Moreau H."/>
            <person name="Motomura T."/>
            <person name="Nagasato C."/>
            <person name="Napoli C.A."/>
            <person name="Nelson D.R."/>
            <person name="Nyvall-Collen P."/>
            <person name="Peters A.F."/>
            <person name="Pommier C."/>
            <person name="Potin P."/>
            <person name="Poulain J."/>
            <person name="Quesneville H."/>
            <person name="Read B."/>
            <person name="Rensing S.A."/>
            <person name="Ritter A."/>
            <person name="Rousvoal S."/>
            <person name="Samanta M."/>
            <person name="Samson G."/>
            <person name="Schroeder D.C."/>
            <person name="Segurens B."/>
            <person name="Strittmatter M."/>
            <person name="Tonon T."/>
            <person name="Tregear J.W."/>
            <person name="Valentin K."/>
            <person name="von Dassow P."/>
            <person name="Yamagishi T."/>
            <person name="Van de Peer Y."/>
            <person name="Wincker P."/>
        </authorList>
    </citation>
    <scope>NUCLEOTIDE SEQUENCE [LARGE SCALE GENOMIC DNA]</scope>
    <source>
        <strain evidence="3">Ec32 / CCAP1310/4</strain>
    </source>
</reference>